<proteinExistence type="predicted"/>
<dbReference type="GO" id="GO:0006491">
    <property type="term" value="P:N-glycan processing"/>
    <property type="evidence" value="ECO:0007669"/>
    <property type="project" value="TreeGrafter"/>
</dbReference>
<accession>A0A8H4A342</accession>
<dbReference type="InterPro" id="IPR033403">
    <property type="entry name" value="DUF5110"/>
</dbReference>
<reference evidence="7 8" key="1">
    <citation type="journal article" date="2019" name="Environ. Microbiol.">
        <title>At the nexus of three kingdoms: the genome of the mycorrhizal fungus Gigaspora margarita provides insights into plant, endobacterial and fungal interactions.</title>
        <authorList>
            <person name="Venice F."/>
            <person name="Ghignone S."/>
            <person name="Salvioli di Fossalunga A."/>
            <person name="Amselem J."/>
            <person name="Novero M."/>
            <person name="Xianan X."/>
            <person name="Sedzielewska Toro K."/>
            <person name="Morin E."/>
            <person name="Lipzen A."/>
            <person name="Grigoriev I.V."/>
            <person name="Henrissat B."/>
            <person name="Martin F.M."/>
            <person name="Bonfante P."/>
        </authorList>
    </citation>
    <scope>NUCLEOTIDE SEQUENCE [LARGE SCALE GENOMIC DNA]</scope>
    <source>
        <strain evidence="7 8">BEG34</strain>
    </source>
</reference>
<evidence type="ECO:0000256" key="1">
    <source>
        <dbReference type="ARBA" id="ARBA00022729"/>
    </source>
</evidence>
<evidence type="ECO:0000259" key="5">
    <source>
        <dbReference type="Pfam" id="PF17137"/>
    </source>
</evidence>
<dbReference type="PANTHER" id="PTHR22762:SF54">
    <property type="entry name" value="BCDNA.GH04962"/>
    <property type="match status" value="1"/>
</dbReference>
<dbReference type="InterPro" id="IPR013780">
    <property type="entry name" value="Glyco_hydro_b"/>
</dbReference>
<feature type="domain" description="DUF5110" evidence="5">
    <location>
        <begin position="91"/>
        <end position="120"/>
    </location>
</feature>
<evidence type="ECO:0000256" key="2">
    <source>
        <dbReference type="ARBA" id="ARBA00022801"/>
    </source>
</evidence>
<dbReference type="Pfam" id="PF21365">
    <property type="entry name" value="Glyco_hydro_31_3rd"/>
    <property type="match status" value="1"/>
</dbReference>
<dbReference type="Pfam" id="PF17137">
    <property type="entry name" value="DUF5110"/>
    <property type="match status" value="1"/>
</dbReference>
<dbReference type="PANTHER" id="PTHR22762">
    <property type="entry name" value="ALPHA-GLUCOSIDASE"/>
    <property type="match status" value="1"/>
</dbReference>
<comment type="caution">
    <text evidence="7">The sequence shown here is derived from an EMBL/GenBank/DDBJ whole genome shotgun (WGS) entry which is preliminary data.</text>
</comment>
<evidence type="ECO:0000256" key="4">
    <source>
        <dbReference type="ARBA" id="ARBA00023295"/>
    </source>
</evidence>
<dbReference type="Gene3D" id="2.60.40.1180">
    <property type="entry name" value="Golgi alpha-mannosidase II"/>
    <property type="match status" value="2"/>
</dbReference>
<dbReference type="SUPFAM" id="SSF51011">
    <property type="entry name" value="Glycosyl hydrolase domain"/>
    <property type="match status" value="1"/>
</dbReference>
<sequence length="214" mass="24113">MDDQFFVGNTLLVKPIVEGGKTSIEIFYDYFTLEQIRGSNKVRIKAPLNKIPAFLCGGSIIPKRQKIRNCSSAMHLDPFTLVIALNESDEAIGFLYLDDGETYDYEKGYYVHRQFAFSAGKLASTSLSSFDNDKNIYAKLINSVHVEQMIVLGLDMKPSRIIAHFSNFTADSDFELQFDLKCFGTLSGINPSYVLDIKGSNLSITEDWTIEFLK</sequence>
<keyword evidence="8" id="KW-1185">Reference proteome</keyword>
<keyword evidence="4" id="KW-0326">Glycosidase</keyword>
<evidence type="ECO:0000313" key="8">
    <source>
        <dbReference type="Proteomes" id="UP000439903"/>
    </source>
</evidence>
<keyword evidence="2" id="KW-0378">Hydrolase</keyword>
<evidence type="ECO:0000256" key="3">
    <source>
        <dbReference type="ARBA" id="ARBA00023180"/>
    </source>
</evidence>
<feature type="domain" description="Glycosyl hydrolase family 31 C-terminal" evidence="6">
    <location>
        <begin position="1"/>
        <end position="61"/>
    </location>
</feature>
<protein>
    <submittedName>
        <fullName evidence="7">Glucosidase II alpha subunit</fullName>
    </submittedName>
</protein>
<dbReference type="EMBL" id="WTPW01001997">
    <property type="protein sequence ID" value="KAF0403444.1"/>
    <property type="molecule type" value="Genomic_DNA"/>
</dbReference>
<evidence type="ECO:0000313" key="7">
    <source>
        <dbReference type="EMBL" id="KAF0403444.1"/>
    </source>
</evidence>
<dbReference type="AlphaFoldDB" id="A0A8H4A342"/>
<keyword evidence="3" id="KW-0325">Glycoprotein</keyword>
<gene>
    <name evidence="7" type="ORF">F8M41_009234</name>
</gene>
<dbReference type="InterPro" id="IPR048395">
    <property type="entry name" value="Glyco_hydro_31_C"/>
</dbReference>
<name>A0A8H4A342_GIGMA</name>
<organism evidence="7 8">
    <name type="scientific">Gigaspora margarita</name>
    <dbReference type="NCBI Taxonomy" id="4874"/>
    <lineage>
        <taxon>Eukaryota</taxon>
        <taxon>Fungi</taxon>
        <taxon>Fungi incertae sedis</taxon>
        <taxon>Mucoromycota</taxon>
        <taxon>Glomeromycotina</taxon>
        <taxon>Glomeromycetes</taxon>
        <taxon>Diversisporales</taxon>
        <taxon>Gigasporaceae</taxon>
        <taxon>Gigaspora</taxon>
    </lineage>
</organism>
<keyword evidence="1" id="KW-0732">Signal</keyword>
<evidence type="ECO:0000259" key="6">
    <source>
        <dbReference type="Pfam" id="PF21365"/>
    </source>
</evidence>
<dbReference type="Proteomes" id="UP000439903">
    <property type="component" value="Unassembled WGS sequence"/>
</dbReference>
<dbReference type="GO" id="GO:0090599">
    <property type="term" value="F:alpha-glucosidase activity"/>
    <property type="evidence" value="ECO:0007669"/>
    <property type="project" value="TreeGrafter"/>
</dbReference>
<dbReference type="OrthoDB" id="2387889at2759"/>